<dbReference type="Proteomes" id="UP000800041">
    <property type="component" value="Unassembled WGS sequence"/>
</dbReference>
<protein>
    <recommendedName>
        <fullName evidence="3">Carboxylic ester hydrolase</fullName>
        <ecNumber evidence="3">3.1.1.-</ecNumber>
    </recommendedName>
</protein>
<reference evidence="5" key="1">
    <citation type="journal article" date="2020" name="Stud. Mycol.">
        <title>101 Dothideomycetes genomes: a test case for predicting lifestyles and emergence of pathogens.</title>
        <authorList>
            <person name="Haridas S."/>
            <person name="Albert R."/>
            <person name="Binder M."/>
            <person name="Bloem J."/>
            <person name="Labutti K."/>
            <person name="Salamov A."/>
            <person name="Andreopoulos B."/>
            <person name="Baker S."/>
            <person name="Barry K."/>
            <person name="Bills G."/>
            <person name="Bluhm B."/>
            <person name="Cannon C."/>
            <person name="Castanera R."/>
            <person name="Culley D."/>
            <person name="Daum C."/>
            <person name="Ezra D."/>
            <person name="Gonzalez J."/>
            <person name="Henrissat B."/>
            <person name="Kuo A."/>
            <person name="Liang C."/>
            <person name="Lipzen A."/>
            <person name="Lutzoni F."/>
            <person name="Magnuson J."/>
            <person name="Mondo S."/>
            <person name="Nolan M."/>
            <person name="Ohm R."/>
            <person name="Pangilinan J."/>
            <person name="Park H.-J."/>
            <person name="Ramirez L."/>
            <person name="Alfaro M."/>
            <person name="Sun H."/>
            <person name="Tritt A."/>
            <person name="Yoshinaga Y."/>
            <person name="Zwiers L.-H."/>
            <person name="Turgeon B."/>
            <person name="Goodwin S."/>
            <person name="Spatafora J."/>
            <person name="Crous P."/>
            <person name="Grigoriev I."/>
        </authorList>
    </citation>
    <scope>NUCLEOTIDE SEQUENCE</scope>
    <source>
        <strain evidence="5">CBS 113979</strain>
    </source>
</reference>
<evidence type="ECO:0000256" key="3">
    <source>
        <dbReference type="RuleBase" id="RU361235"/>
    </source>
</evidence>
<dbReference type="InterPro" id="IPR029058">
    <property type="entry name" value="AB_hydrolase_fold"/>
</dbReference>
<dbReference type="PANTHER" id="PTHR43918:SF4">
    <property type="entry name" value="CARBOXYLIC ESTER HYDROLASE"/>
    <property type="match status" value="1"/>
</dbReference>
<gene>
    <name evidence="5" type="ORF">K402DRAFT_333074</name>
</gene>
<feature type="chain" id="PRO_5026370416" description="Carboxylic ester hydrolase" evidence="3">
    <location>
        <begin position="19"/>
        <end position="479"/>
    </location>
</feature>
<feature type="domain" description="Carboxylesterase type B" evidence="4">
    <location>
        <begin position="28"/>
        <end position="366"/>
    </location>
</feature>
<organism evidence="5 6">
    <name type="scientific">Aulographum hederae CBS 113979</name>
    <dbReference type="NCBI Taxonomy" id="1176131"/>
    <lineage>
        <taxon>Eukaryota</taxon>
        <taxon>Fungi</taxon>
        <taxon>Dikarya</taxon>
        <taxon>Ascomycota</taxon>
        <taxon>Pezizomycotina</taxon>
        <taxon>Dothideomycetes</taxon>
        <taxon>Pleosporomycetidae</taxon>
        <taxon>Aulographales</taxon>
        <taxon>Aulographaceae</taxon>
    </lineage>
</organism>
<dbReference type="Pfam" id="PF00135">
    <property type="entry name" value="COesterase"/>
    <property type="match status" value="1"/>
</dbReference>
<keyword evidence="3" id="KW-0732">Signal</keyword>
<dbReference type="GO" id="GO:0052689">
    <property type="term" value="F:carboxylic ester hydrolase activity"/>
    <property type="evidence" value="ECO:0007669"/>
    <property type="project" value="TreeGrafter"/>
</dbReference>
<keyword evidence="2 3" id="KW-0378">Hydrolase</keyword>
<comment type="similarity">
    <text evidence="1 3">Belongs to the type-B carboxylesterase/lipase family.</text>
</comment>
<proteinExistence type="inferred from homology"/>
<evidence type="ECO:0000259" key="4">
    <source>
        <dbReference type="Pfam" id="PF00135"/>
    </source>
</evidence>
<feature type="signal peptide" evidence="3">
    <location>
        <begin position="1"/>
        <end position="18"/>
    </location>
</feature>
<evidence type="ECO:0000256" key="1">
    <source>
        <dbReference type="ARBA" id="ARBA00005964"/>
    </source>
</evidence>
<dbReference type="SUPFAM" id="SSF53474">
    <property type="entry name" value="alpha/beta-Hydrolases"/>
    <property type="match status" value="1"/>
</dbReference>
<dbReference type="OrthoDB" id="408631at2759"/>
<accession>A0A6G1GZI1</accession>
<dbReference type="PROSITE" id="PS00122">
    <property type="entry name" value="CARBOXYLESTERASE_B_1"/>
    <property type="match status" value="1"/>
</dbReference>
<dbReference type="InterPro" id="IPR002018">
    <property type="entry name" value="CarbesteraseB"/>
</dbReference>
<dbReference type="InterPro" id="IPR019826">
    <property type="entry name" value="Carboxylesterase_B_AS"/>
</dbReference>
<dbReference type="EMBL" id="ML977158">
    <property type="protein sequence ID" value="KAF1986159.1"/>
    <property type="molecule type" value="Genomic_DNA"/>
</dbReference>
<dbReference type="InterPro" id="IPR050654">
    <property type="entry name" value="AChE-related_enzymes"/>
</dbReference>
<evidence type="ECO:0000313" key="6">
    <source>
        <dbReference type="Proteomes" id="UP000800041"/>
    </source>
</evidence>
<evidence type="ECO:0000313" key="5">
    <source>
        <dbReference type="EMBL" id="KAF1986159.1"/>
    </source>
</evidence>
<evidence type="ECO:0000256" key="2">
    <source>
        <dbReference type="ARBA" id="ARBA00022801"/>
    </source>
</evidence>
<dbReference type="PANTHER" id="PTHR43918">
    <property type="entry name" value="ACETYLCHOLINESTERASE"/>
    <property type="match status" value="1"/>
</dbReference>
<dbReference type="Gene3D" id="3.40.50.1820">
    <property type="entry name" value="alpha/beta hydrolase"/>
    <property type="match status" value="2"/>
</dbReference>
<dbReference type="AlphaFoldDB" id="A0A6G1GZI1"/>
<sequence length="479" mass="50818">MLFNKLFAALFLANSAFAEGTAWNVGQAIKTTSGTVTGKPSKFHSDVSEYLGIRFGQSTAGANRFLPPKRYTSNGSVNATQFGAACPQSVAPGILGVIGTSAIAGPTSEDCLFINVWTKPQSGEKKKAVMLWIYGGAFVLGTSGFAVSDGANITANHDIVVVSFNYRVNLFGFPGAPGLVDQNPGLLDQRMAVEWTRDNIAAFGGDPERITLFGESAGSSSVDAYAYAWKDDPIVNAFIAQSGSALTTNLFKPAAKTTDQWYDAARKLGCTGTGPPTVECMRSKDVYTVQQAMPQGAGPGAANAINPPFRPTVDGKTVFGDIFARAKGGQFAKRPMLIGSNYNESTLFVNMLGLNKSAAVQLDEQFRCTAADSAKARLMAKVPIWRYLFANNAPGSTSGATHGDDVPFVFGDGQTGMSRVFQPLWAAFAKDPLNGLKESGWPGYNPAGKTLGRIGYHRAVSVDYVQPKVYDGVCPPSKV</sequence>
<dbReference type="EC" id="3.1.1.-" evidence="3"/>
<keyword evidence="6" id="KW-1185">Reference proteome</keyword>
<name>A0A6G1GZI1_9PEZI</name>